<reference evidence="1 2" key="1">
    <citation type="journal article" date="2019" name="Int. J. Syst. Evol. Microbiol.">
        <title>The Global Catalogue of Microorganisms (GCM) 10K type strain sequencing project: providing services to taxonomists for standard genome sequencing and annotation.</title>
        <authorList>
            <consortium name="The Broad Institute Genomics Platform"/>
            <consortium name="The Broad Institute Genome Sequencing Center for Infectious Disease"/>
            <person name="Wu L."/>
            <person name="Ma J."/>
        </authorList>
    </citation>
    <scope>NUCLEOTIDE SEQUENCE [LARGE SCALE GENOMIC DNA]</scope>
    <source>
        <strain evidence="1 2">JCM 6242</strain>
    </source>
</reference>
<accession>A0ABN3VWV0</accession>
<evidence type="ECO:0008006" key="3">
    <source>
        <dbReference type="Google" id="ProtNLM"/>
    </source>
</evidence>
<name>A0ABN3VWV0_9ACTN</name>
<gene>
    <name evidence="1" type="ORF">GCM10010517_30790</name>
</gene>
<organism evidence="1 2">
    <name type="scientific">Streptosporangium fragile</name>
    <dbReference type="NCBI Taxonomy" id="46186"/>
    <lineage>
        <taxon>Bacteria</taxon>
        <taxon>Bacillati</taxon>
        <taxon>Actinomycetota</taxon>
        <taxon>Actinomycetes</taxon>
        <taxon>Streptosporangiales</taxon>
        <taxon>Streptosporangiaceae</taxon>
        <taxon>Streptosporangium</taxon>
    </lineage>
</organism>
<comment type="caution">
    <text evidence="1">The sequence shown here is derived from an EMBL/GenBank/DDBJ whole genome shotgun (WGS) entry which is preliminary data.</text>
</comment>
<protein>
    <recommendedName>
        <fullName evidence="3">DUF2180 domain-containing protein</fullName>
    </recommendedName>
</protein>
<evidence type="ECO:0000313" key="2">
    <source>
        <dbReference type="Proteomes" id="UP001500831"/>
    </source>
</evidence>
<keyword evidence="2" id="KW-1185">Reference proteome</keyword>
<dbReference type="EMBL" id="BAAAVI010000019">
    <property type="protein sequence ID" value="GAA2870557.1"/>
    <property type="molecule type" value="Genomic_DNA"/>
</dbReference>
<dbReference type="Proteomes" id="UP001500831">
    <property type="component" value="Unassembled WGS sequence"/>
</dbReference>
<proteinExistence type="predicted"/>
<sequence length="56" mass="6207">MARFQCLDCETEHHTATGCPRCRTARGQVEVCRAHGARPVHRCGACRILIRSQSGL</sequence>
<evidence type="ECO:0000313" key="1">
    <source>
        <dbReference type="EMBL" id="GAA2870557.1"/>
    </source>
</evidence>